<gene>
    <name evidence="2" type="ORF">PGLA2088_LOCUS46694</name>
</gene>
<feature type="compositionally biased region" description="Basic and acidic residues" evidence="1">
    <location>
        <begin position="89"/>
        <end position="98"/>
    </location>
</feature>
<sequence>ETLSDRELDQLAEAGSRRQAHEREEKERELQVELAEELAQAEAARGQLAGSQHKASVNSLVSKTLDELDDEQQQLEAIEEKVKGALAKKAEGSGERQDAALLETSPDVVATKASLEAD</sequence>
<name>A0A813LLX3_POLGL</name>
<proteinExistence type="predicted"/>
<comment type="caution">
    <text evidence="2">The sequence shown here is derived from an EMBL/GenBank/DDBJ whole genome shotgun (WGS) entry which is preliminary data.</text>
</comment>
<reference evidence="2" key="1">
    <citation type="submission" date="2021-02" db="EMBL/GenBank/DDBJ databases">
        <authorList>
            <person name="Dougan E. K."/>
            <person name="Rhodes N."/>
            <person name="Thang M."/>
            <person name="Chan C."/>
        </authorList>
    </citation>
    <scope>NUCLEOTIDE SEQUENCE</scope>
</reference>
<feature type="non-terminal residue" evidence="2">
    <location>
        <position position="118"/>
    </location>
</feature>
<accession>A0A813LLX3</accession>
<dbReference type="EMBL" id="CAJNNW010036286">
    <property type="protein sequence ID" value="CAE8733115.1"/>
    <property type="molecule type" value="Genomic_DNA"/>
</dbReference>
<protein>
    <submittedName>
        <fullName evidence="2">Uncharacterized protein</fullName>
    </submittedName>
</protein>
<feature type="region of interest" description="Disordered" evidence="1">
    <location>
        <begin position="1"/>
        <end position="34"/>
    </location>
</feature>
<organism evidence="2 3">
    <name type="scientific">Polarella glacialis</name>
    <name type="common">Dinoflagellate</name>
    <dbReference type="NCBI Taxonomy" id="89957"/>
    <lineage>
        <taxon>Eukaryota</taxon>
        <taxon>Sar</taxon>
        <taxon>Alveolata</taxon>
        <taxon>Dinophyceae</taxon>
        <taxon>Suessiales</taxon>
        <taxon>Suessiaceae</taxon>
        <taxon>Polarella</taxon>
    </lineage>
</organism>
<evidence type="ECO:0000256" key="1">
    <source>
        <dbReference type="SAM" id="MobiDB-lite"/>
    </source>
</evidence>
<dbReference type="Proteomes" id="UP000626109">
    <property type="component" value="Unassembled WGS sequence"/>
</dbReference>
<feature type="compositionally biased region" description="Basic and acidic residues" evidence="1">
    <location>
        <begin position="1"/>
        <end position="31"/>
    </location>
</feature>
<feature type="non-terminal residue" evidence="2">
    <location>
        <position position="1"/>
    </location>
</feature>
<evidence type="ECO:0000313" key="2">
    <source>
        <dbReference type="EMBL" id="CAE8733115.1"/>
    </source>
</evidence>
<feature type="region of interest" description="Disordered" evidence="1">
    <location>
        <begin position="89"/>
        <end position="118"/>
    </location>
</feature>
<dbReference type="AlphaFoldDB" id="A0A813LLX3"/>
<evidence type="ECO:0000313" key="3">
    <source>
        <dbReference type="Proteomes" id="UP000626109"/>
    </source>
</evidence>